<keyword evidence="2" id="KW-1185">Reference proteome</keyword>
<dbReference type="GO" id="GO:0071209">
    <property type="term" value="F:U7 snRNA binding"/>
    <property type="evidence" value="ECO:0007669"/>
    <property type="project" value="InterPro"/>
</dbReference>
<proteinExistence type="predicted"/>
<reference evidence="3" key="1">
    <citation type="submission" date="2022-11" db="UniProtKB">
        <authorList>
            <consortium name="WormBaseParasite"/>
        </authorList>
    </citation>
    <scope>IDENTIFICATION</scope>
</reference>
<accession>A0A914D1C0</accession>
<protein>
    <submittedName>
        <fullName evidence="3">LSM domain-containing protein</fullName>
    </submittedName>
</protein>
<dbReference type="InterPro" id="IPR010920">
    <property type="entry name" value="LSM_dom_sf"/>
</dbReference>
<evidence type="ECO:0000313" key="2">
    <source>
        <dbReference type="Proteomes" id="UP000887540"/>
    </source>
</evidence>
<feature type="region of interest" description="Disordered" evidence="1">
    <location>
        <begin position="25"/>
        <end position="61"/>
    </location>
</feature>
<sequence length="217" mass="24968">MSDNIKQALKIEDLKIKVENMPKLRLETSDDLENLEPSTSKNLDMKPHQPRNPNRKQREKSLQKICKDGVTPLTVVKSKLRPGTDPYSIKPKVDIIELGNREKGFICTTGGPYSQLTKWMRERTRVCVKLRAHSSTQEPNRLLTGAIVAFDKHWNLIMRDVDEVYIPAVKLGKVQASKNLNPSRTRYELMDGRVMRRHLECSFVMGNNVICVYYNDS</sequence>
<dbReference type="SUPFAM" id="SSF50182">
    <property type="entry name" value="Sm-like ribonucleoproteins"/>
    <property type="match status" value="1"/>
</dbReference>
<dbReference type="PANTHER" id="PTHR21415:SF1">
    <property type="entry name" value="U7 SNRNA-ASSOCIATED SM-LIKE PROTEIN LSM11"/>
    <property type="match status" value="1"/>
</dbReference>
<dbReference type="Gene3D" id="2.30.30.100">
    <property type="match status" value="1"/>
</dbReference>
<dbReference type="PANTHER" id="PTHR21415">
    <property type="entry name" value="U7 SNRNA-ASSOCIATED SM-LIKE PROTEIN LSM11"/>
    <property type="match status" value="1"/>
</dbReference>
<dbReference type="AlphaFoldDB" id="A0A914D1C0"/>
<name>A0A914D1C0_9BILA</name>
<dbReference type="GO" id="GO:0005683">
    <property type="term" value="C:U7 snRNP"/>
    <property type="evidence" value="ECO:0007669"/>
    <property type="project" value="TreeGrafter"/>
</dbReference>
<organism evidence="2 3">
    <name type="scientific">Acrobeloides nanus</name>
    <dbReference type="NCBI Taxonomy" id="290746"/>
    <lineage>
        <taxon>Eukaryota</taxon>
        <taxon>Metazoa</taxon>
        <taxon>Ecdysozoa</taxon>
        <taxon>Nematoda</taxon>
        <taxon>Chromadorea</taxon>
        <taxon>Rhabditida</taxon>
        <taxon>Tylenchina</taxon>
        <taxon>Cephalobomorpha</taxon>
        <taxon>Cephaloboidea</taxon>
        <taxon>Cephalobidae</taxon>
        <taxon>Acrobeloides</taxon>
    </lineage>
</organism>
<evidence type="ECO:0000313" key="3">
    <source>
        <dbReference type="WBParaSite" id="ACRNAN_scaffold17.g27615.t1"/>
    </source>
</evidence>
<dbReference type="WBParaSite" id="ACRNAN_scaffold17.g27615.t1">
    <property type="protein sequence ID" value="ACRNAN_scaffold17.g27615.t1"/>
    <property type="gene ID" value="ACRNAN_scaffold17.g27615"/>
</dbReference>
<dbReference type="InterPro" id="IPR039267">
    <property type="entry name" value="Lsm11"/>
</dbReference>
<dbReference type="Proteomes" id="UP000887540">
    <property type="component" value="Unplaced"/>
</dbReference>
<dbReference type="GO" id="GO:0006398">
    <property type="term" value="P:mRNA 3'-end processing by stem-loop binding and cleavage"/>
    <property type="evidence" value="ECO:0007669"/>
    <property type="project" value="TreeGrafter"/>
</dbReference>
<evidence type="ECO:0000256" key="1">
    <source>
        <dbReference type="SAM" id="MobiDB-lite"/>
    </source>
</evidence>